<feature type="region of interest" description="Disordered" evidence="1">
    <location>
        <begin position="1"/>
        <end position="44"/>
    </location>
</feature>
<dbReference type="Proteomes" id="UP001279410">
    <property type="component" value="Unassembled WGS sequence"/>
</dbReference>
<keyword evidence="2" id="KW-0812">Transmembrane</keyword>
<feature type="transmembrane region" description="Helical" evidence="2">
    <location>
        <begin position="59"/>
        <end position="81"/>
    </location>
</feature>
<reference evidence="3" key="1">
    <citation type="submission" date="2022-08" db="EMBL/GenBank/DDBJ databases">
        <title>Genome sequencing of akame (Lates japonicus).</title>
        <authorList>
            <person name="Hashiguchi Y."/>
            <person name="Takahashi H."/>
        </authorList>
    </citation>
    <scope>NUCLEOTIDE SEQUENCE</scope>
    <source>
        <strain evidence="3">Kochi</strain>
    </source>
</reference>
<proteinExistence type="predicted"/>
<evidence type="ECO:0000256" key="1">
    <source>
        <dbReference type="SAM" id="MobiDB-lite"/>
    </source>
</evidence>
<keyword evidence="4" id="KW-1185">Reference proteome</keyword>
<dbReference type="AlphaFoldDB" id="A0AAD3MR05"/>
<organism evidence="3 4">
    <name type="scientific">Lates japonicus</name>
    <name type="common">Japanese lates</name>
    <dbReference type="NCBI Taxonomy" id="270547"/>
    <lineage>
        <taxon>Eukaryota</taxon>
        <taxon>Metazoa</taxon>
        <taxon>Chordata</taxon>
        <taxon>Craniata</taxon>
        <taxon>Vertebrata</taxon>
        <taxon>Euteleostomi</taxon>
        <taxon>Actinopterygii</taxon>
        <taxon>Neopterygii</taxon>
        <taxon>Teleostei</taxon>
        <taxon>Neoteleostei</taxon>
        <taxon>Acanthomorphata</taxon>
        <taxon>Carangaria</taxon>
        <taxon>Carangaria incertae sedis</taxon>
        <taxon>Centropomidae</taxon>
        <taxon>Lates</taxon>
    </lineage>
</organism>
<accession>A0AAD3MR05</accession>
<comment type="caution">
    <text evidence="3">The sequence shown here is derived from an EMBL/GenBank/DDBJ whole genome shotgun (WGS) entry which is preliminary data.</text>
</comment>
<sequence length="129" mass="14444">MEAARTGCYGELFTDEEEEEQQQRGGEEMEAKGRNMPPDISFLPPPTRWYTGGRGIQDAATMGIVAFALMAVAIGTDYWLYAGPYLQQLWPTHPRRTQQLRQERPGISPLQPVEEICLEVQLVVCACGV</sequence>
<keyword evidence="2" id="KW-1133">Transmembrane helix</keyword>
<evidence type="ECO:0000313" key="4">
    <source>
        <dbReference type="Proteomes" id="UP001279410"/>
    </source>
</evidence>
<gene>
    <name evidence="3" type="ORF">AKAME5_001147000</name>
</gene>
<dbReference type="EMBL" id="BRZM01000037">
    <property type="protein sequence ID" value="GLD59473.1"/>
    <property type="molecule type" value="Genomic_DNA"/>
</dbReference>
<evidence type="ECO:0000313" key="3">
    <source>
        <dbReference type="EMBL" id="GLD59473.1"/>
    </source>
</evidence>
<protein>
    <submittedName>
        <fullName evidence="3">Voltage-dependent calcium channel gamma-4 subunit-like protein</fullName>
    </submittedName>
</protein>
<feature type="compositionally biased region" description="Basic and acidic residues" evidence="1">
    <location>
        <begin position="21"/>
        <end position="33"/>
    </location>
</feature>
<name>A0AAD3MR05_LATJO</name>
<keyword evidence="2" id="KW-0472">Membrane</keyword>
<evidence type="ECO:0000256" key="2">
    <source>
        <dbReference type="SAM" id="Phobius"/>
    </source>
</evidence>
<dbReference type="Gene3D" id="1.20.140.150">
    <property type="match status" value="1"/>
</dbReference>